<protein>
    <submittedName>
        <fullName evidence="3">Uncharacterized protein</fullName>
    </submittedName>
</protein>
<dbReference type="KEGG" id="pry:Prubr_13170"/>
<proteinExistence type="predicted"/>
<feature type="chain" id="PRO_5038445543" evidence="2">
    <location>
        <begin position="19"/>
        <end position="72"/>
    </location>
</feature>
<evidence type="ECO:0000313" key="4">
    <source>
        <dbReference type="Proteomes" id="UP000680866"/>
    </source>
</evidence>
<accession>A0A810MSU0</accession>
<evidence type="ECO:0000256" key="1">
    <source>
        <dbReference type="SAM" id="MobiDB-lite"/>
    </source>
</evidence>
<dbReference type="EMBL" id="AP023359">
    <property type="protein sequence ID" value="BCJ64296.1"/>
    <property type="molecule type" value="Genomic_DNA"/>
</dbReference>
<evidence type="ECO:0000313" key="3">
    <source>
        <dbReference type="EMBL" id="BCJ64296.1"/>
    </source>
</evidence>
<dbReference type="AlphaFoldDB" id="A0A810MSU0"/>
<evidence type="ECO:0000256" key="2">
    <source>
        <dbReference type="SAM" id="SignalP"/>
    </source>
</evidence>
<sequence length="72" mass="7587">MLVVVGVSLALTGFVPWAGLPTATAGAGPVHRPTRRPDTTVMPHSEFAVRTPNSLWTATPQGRSSANRQGHL</sequence>
<name>A0A810MSU0_9ACTN</name>
<gene>
    <name evidence="3" type="ORF">Prubr_13170</name>
</gene>
<organism evidence="3 4">
    <name type="scientific">Polymorphospora rubra</name>
    <dbReference type="NCBI Taxonomy" id="338584"/>
    <lineage>
        <taxon>Bacteria</taxon>
        <taxon>Bacillati</taxon>
        <taxon>Actinomycetota</taxon>
        <taxon>Actinomycetes</taxon>
        <taxon>Micromonosporales</taxon>
        <taxon>Micromonosporaceae</taxon>
        <taxon>Polymorphospora</taxon>
    </lineage>
</organism>
<feature type="signal peptide" evidence="2">
    <location>
        <begin position="1"/>
        <end position="18"/>
    </location>
</feature>
<dbReference type="Proteomes" id="UP000680866">
    <property type="component" value="Chromosome"/>
</dbReference>
<keyword evidence="4" id="KW-1185">Reference proteome</keyword>
<reference evidence="3" key="1">
    <citation type="submission" date="2020-08" db="EMBL/GenBank/DDBJ databases">
        <title>Whole genome shotgun sequence of Polymorphospora rubra NBRC 101157.</title>
        <authorList>
            <person name="Komaki H."/>
            <person name="Tamura T."/>
        </authorList>
    </citation>
    <scope>NUCLEOTIDE SEQUENCE</scope>
    <source>
        <strain evidence="3">NBRC 101157</strain>
    </source>
</reference>
<feature type="region of interest" description="Disordered" evidence="1">
    <location>
        <begin position="22"/>
        <end position="41"/>
    </location>
</feature>
<keyword evidence="2" id="KW-0732">Signal</keyword>
<feature type="region of interest" description="Disordered" evidence="1">
    <location>
        <begin position="52"/>
        <end position="72"/>
    </location>
</feature>